<dbReference type="Proteomes" id="UP001500962">
    <property type="component" value="Unassembled WGS sequence"/>
</dbReference>
<keyword evidence="6" id="KW-1185">Reference proteome</keyword>
<dbReference type="AlphaFoldDB" id="A0AAV3SI70"/>
<reference evidence="4" key="1">
    <citation type="journal article" date="2014" name="Int. J. Syst. Evol. Microbiol.">
        <title>Complete genome sequence of Corynebacterium casei LMG S-19264T (=DSM 44701T), isolated from a smear-ripened cheese.</title>
        <authorList>
            <consortium name="US DOE Joint Genome Institute (JGI-PGF)"/>
            <person name="Walter F."/>
            <person name="Albersmeier A."/>
            <person name="Kalinowski J."/>
            <person name="Ruckert C."/>
        </authorList>
    </citation>
    <scope>NUCLEOTIDE SEQUENCE</scope>
    <source>
        <strain evidence="4">JCM 12289</strain>
    </source>
</reference>
<dbReference type="EMBL" id="CP095005">
    <property type="protein sequence ID" value="UOO96333.1"/>
    <property type="molecule type" value="Genomic_DNA"/>
</dbReference>
<keyword evidence="1" id="KW-0175">Coiled coil</keyword>
<dbReference type="PANTHER" id="PTHR45615:SF80">
    <property type="entry name" value="GRIP DOMAIN-CONTAINING PROTEIN"/>
    <property type="match status" value="1"/>
</dbReference>
<protein>
    <submittedName>
        <fullName evidence="4">AAA family ATPase</fullName>
    </submittedName>
</protein>
<gene>
    <name evidence="4" type="ORF">GCM10008985_23750</name>
    <name evidence="5" type="ORF">MUK72_06415</name>
</gene>
<proteinExistence type="predicted"/>
<evidence type="ECO:0000256" key="2">
    <source>
        <dbReference type="SAM" id="MobiDB-lite"/>
    </source>
</evidence>
<name>A0AAV3SI70_HALDO</name>
<reference evidence="5" key="2">
    <citation type="submission" date="2022-04" db="EMBL/GenBank/DDBJ databases">
        <title>Sequencing and genomic assembly of Halococcus dombrowskii.</title>
        <authorList>
            <person name="Lim S.W."/>
            <person name="MacLea K.S."/>
        </authorList>
    </citation>
    <scope>NUCLEOTIDE SEQUENCE</scope>
    <source>
        <strain evidence="5">H4</strain>
    </source>
</reference>
<dbReference type="PANTHER" id="PTHR45615">
    <property type="entry name" value="MYOSIN HEAVY CHAIN, NON-MUSCLE"/>
    <property type="match status" value="1"/>
</dbReference>
<evidence type="ECO:0000313" key="5">
    <source>
        <dbReference type="EMBL" id="UOO96333.1"/>
    </source>
</evidence>
<dbReference type="SUPFAM" id="SSF52540">
    <property type="entry name" value="P-loop containing nucleoside triphosphate hydrolases"/>
    <property type="match status" value="1"/>
</dbReference>
<sequence>MSAEELAERDIHIHVENVGGIDRTDVETAAGVTVLTGRNATNRTSLLQAVMAGLGSDSVSLKGDADEGTVELSIGDDTYTRTLTRENGVVATDGEPYLDDPTVADLFAFLLESNEARRAVARSDDLRDLIMRPIDTDVIRAEISDLEDRRRELDDQLEELDALQDGLPDLEAKRRRLDEKIEDKRDALEAKEAELDDADRDVDETREEKAELEDTLDELRRTRSELENVRYDIDTHEESVDALHDERAELEADYDELPDAPAGERSELDAEIERLRERESSLESELSELQSIVQFNEDMLDGDDVGRLDSLNEGSSDGDDAVTDQLVADETVTCWTCGSDVDTDQIEATLDRLRSLRQETLADVNDVREELDELVTERSALDEKQQQRDRLERRLDRIEGELDDHETTLDDLAAERDALTDEIETLEAEVEQLENEEYTELLDLHKEANQLEFELGRVEGDREEVVAEIADIEERLDERDRLEERRADVQDELEELRTRIERIETEAVEGFNDHMATVLDLLDYENIERIWIERVEQTVREGRRKVDKSVFELHVVRTTQSGTAYEDTIDHLSESEREVTGLVFALAGYLVHDLHETVPVMLLDSLEAVDSDRIARLVDYFAEYPDYLVVALLPDDAAALDDDYERVTEI</sequence>
<feature type="coiled-coil region" evidence="1">
    <location>
        <begin position="350"/>
        <end position="513"/>
    </location>
</feature>
<evidence type="ECO:0000313" key="7">
    <source>
        <dbReference type="Proteomes" id="UP001500962"/>
    </source>
</evidence>
<evidence type="ECO:0000259" key="3">
    <source>
        <dbReference type="Pfam" id="PF13476"/>
    </source>
</evidence>
<dbReference type="Proteomes" id="UP000830542">
    <property type="component" value="Chromosome"/>
</dbReference>
<evidence type="ECO:0000313" key="4">
    <source>
        <dbReference type="EMBL" id="GAA0465989.1"/>
    </source>
</evidence>
<evidence type="ECO:0000256" key="1">
    <source>
        <dbReference type="SAM" id="Coils"/>
    </source>
</evidence>
<dbReference type="InterPro" id="IPR038729">
    <property type="entry name" value="Rad50/SbcC_AAA"/>
</dbReference>
<dbReference type="GeneID" id="71761465"/>
<dbReference type="NCBIfam" id="NF045487">
    <property type="entry name" value="ASRP"/>
    <property type="match status" value="1"/>
</dbReference>
<dbReference type="KEGG" id="hdo:MUK72_06415"/>
<dbReference type="Gene3D" id="3.40.50.300">
    <property type="entry name" value="P-loop containing nucleotide triphosphate hydrolases"/>
    <property type="match status" value="1"/>
</dbReference>
<dbReference type="RefSeq" id="WP_244704954.1">
    <property type="nucleotide sequence ID" value="NZ_BAAADN010000035.1"/>
</dbReference>
<feature type="compositionally biased region" description="Acidic residues" evidence="2">
    <location>
        <begin position="194"/>
        <end position="213"/>
    </location>
</feature>
<dbReference type="Gene3D" id="1.10.287.1490">
    <property type="match status" value="1"/>
</dbReference>
<feature type="domain" description="Rad50/SbcC-type AAA" evidence="3">
    <location>
        <begin position="13"/>
        <end position="227"/>
    </location>
</feature>
<feature type="region of interest" description="Disordered" evidence="2">
    <location>
        <begin position="188"/>
        <end position="213"/>
    </location>
</feature>
<dbReference type="InterPro" id="IPR027417">
    <property type="entry name" value="P-loop_NTPase"/>
</dbReference>
<accession>A0AAV3SI70</accession>
<evidence type="ECO:0000313" key="6">
    <source>
        <dbReference type="Proteomes" id="UP000830542"/>
    </source>
</evidence>
<organism evidence="4 7">
    <name type="scientific">Halococcus dombrowskii</name>
    <dbReference type="NCBI Taxonomy" id="179637"/>
    <lineage>
        <taxon>Archaea</taxon>
        <taxon>Methanobacteriati</taxon>
        <taxon>Methanobacteriota</taxon>
        <taxon>Stenosarchaea group</taxon>
        <taxon>Halobacteria</taxon>
        <taxon>Halobacteriales</taxon>
        <taxon>Halococcaceae</taxon>
        <taxon>Halococcus</taxon>
    </lineage>
</organism>
<dbReference type="EMBL" id="BAAADN010000035">
    <property type="protein sequence ID" value="GAA0465989.1"/>
    <property type="molecule type" value="Genomic_DNA"/>
</dbReference>
<dbReference type="Pfam" id="PF13476">
    <property type="entry name" value="AAA_23"/>
    <property type="match status" value="1"/>
</dbReference>
<reference evidence="4" key="3">
    <citation type="submission" date="2023-12" db="EMBL/GenBank/DDBJ databases">
        <authorList>
            <person name="Sun Q."/>
            <person name="Inoue M."/>
        </authorList>
    </citation>
    <scope>NUCLEOTIDE SEQUENCE</scope>
    <source>
        <strain evidence="4">JCM 12289</strain>
    </source>
</reference>